<feature type="transmembrane region" description="Helical" evidence="7">
    <location>
        <begin position="259"/>
        <end position="281"/>
    </location>
</feature>
<evidence type="ECO:0000256" key="3">
    <source>
        <dbReference type="ARBA" id="ARBA00022475"/>
    </source>
</evidence>
<feature type="transmembrane region" description="Helical" evidence="7">
    <location>
        <begin position="201"/>
        <end position="220"/>
    </location>
</feature>
<dbReference type="OrthoDB" id="9773683at2"/>
<protein>
    <submittedName>
        <fullName evidence="9">Peptide ABC transporter permease</fullName>
    </submittedName>
</protein>
<dbReference type="STRING" id="1385512.N784_10385"/>
<comment type="caution">
    <text evidence="9">The sequence shown here is derived from an EMBL/GenBank/DDBJ whole genome shotgun (WGS) entry which is preliminary data.</text>
</comment>
<dbReference type="PANTHER" id="PTHR43163">
    <property type="entry name" value="DIPEPTIDE TRANSPORT SYSTEM PERMEASE PROTEIN DPPB-RELATED"/>
    <property type="match status" value="1"/>
</dbReference>
<organism evidence="9 10">
    <name type="scientific">Pontibacillus litoralis JSM 072002</name>
    <dbReference type="NCBI Taxonomy" id="1385512"/>
    <lineage>
        <taxon>Bacteria</taxon>
        <taxon>Bacillati</taxon>
        <taxon>Bacillota</taxon>
        <taxon>Bacilli</taxon>
        <taxon>Bacillales</taxon>
        <taxon>Bacillaceae</taxon>
        <taxon>Pontibacillus</taxon>
    </lineage>
</organism>
<dbReference type="eggNOG" id="COG0601">
    <property type="taxonomic scope" value="Bacteria"/>
</dbReference>
<evidence type="ECO:0000256" key="5">
    <source>
        <dbReference type="ARBA" id="ARBA00022989"/>
    </source>
</evidence>
<accession>A0A0A5HWY2</accession>
<dbReference type="PROSITE" id="PS50928">
    <property type="entry name" value="ABC_TM1"/>
    <property type="match status" value="1"/>
</dbReference>
<keyword evidence="6 7" id="KW-0472">Membrane</keyword>
<feature type="transmembrane region" description="Helical" evidence="7">
    <location>
        <begin position="301"/>
        <end position="327"/>
    </location>
</feature>
<dbReference type="RefSeq" id="WP_036832439.1">
    <property type="nucleotide sequence ID" value="NZ_AVPG01000003.1"/>
</dbReference>
<dbReference type="PANTHER" id="PTHR43163:SF6">
    <property type="entry name" value="DIPEPTIDE TRANSPORT SYSTEM PERMEASE PROTEIN DPPB-RELATED"/>
    <property type="match status" value="1"/>
</dbReference>
<evidence type="ECO:0000259" key="8">
    <source>
        <dbReference type="PROSITE" id="PS50928"/>
    </source>
</evidence>
<dbReference type="Pfam" id="PF19300">
    <property type="entry name" value="BPD_transp_1_N"/>
    <property type="match status" value="1"/>
</dbReference>
<evidence type="ECO:0000256" key="7">
    <source>
        <dbReference type="RuleBase" id="RU363032"/>
    </source>
</evidence>
<dbReference type="InterPro" id="IPR000515">
    <property type="entry name" value="MetI-like"/>
</dbReference>
<keyword evidence="3" id="KW-1003">Cell membrane</keyword>
<dbReference type="SUPFAM" id="SSF161098">
    <property type="entry name" value="MetI-like"/>
    <property type="match status" value="1"/>
</dbReference>
<dbReference type="CDD" id="cd06261">
    <property type="entry name" value="TM_PBP2"/>
    <property type="match status" value="1"/>
</dbReference>
<feature type="transmembrane region" description="Helical" evidence="7">
    <location>
        <begin position="130"/>
        <end position="149"/>
    </location>
</feature>
<dbReference type="GO" id="GO:0005886">
    <property type="term" value="C:plasma membrane"/>
    <property type="evidence" value="ECO:0007669"/>
    <property type="project" value="UniProtKB-SubCell"/>
</dbReference>
<feature type="transmembrane region" description="Helical" evidence="7">
    <location>
        <begin position="101"/>
        <end position="123"/>
    </location>
</feature>
<name>A0A0A5HWY2_9BACI</name>
<dbReference type="GO" id="GO:0055085">
    <property type="term" value="P:transmembrane transport"/>
    <property type="evidence" value="ECO:0007669"/>
    <property type="project" value="InterPro"/>
</dbReference>
<evidence type="ECO:0000256" key="4">
    <source>
        <dbReference type="ARBA" id="ARBA00022692"/>
    </source>
</evidence>
<keyword evidence="4 7" id="KW-0812">Transmembrane</keyword>
<evidence type="ECO:0000313" key="9">
    <source>
        <dbReference type="EMBL" id="KGX88142.1"/>
    </source>
</evidence>
<comment type="similarity">
    <text evidence="7">Belongs to the binding-protein-dependent transport system permease family.</text>
</comment>
<comment type="subcellular location">
    <subcellularLocation>
        <location evidence="1 7">Cell membrane</location>
        <topology evidence="1 7">Multi-pass membrane protein</topology>
    </subcellularLocation>
</comment>
<reference evidence="9 10" key="1">
    <citation type="submission" date="2013-08" db="EMBL/GenBank/DDBJ databases">
        <authorList>
            <person name="Huang J."/>
            <person name="Wang G."/>
        </authorList>
    </citation>
    <scope>NUCLEOTIDE SEQUENCE [LARGE SCALE GENOMIC DNA]</scope>
    <source>
        <strain evidence="9 10">JSM 072002</strain>
    </source>
</reference>
<sequence length="334" mass="37351">MLSYAIRRTFMLIPVLIGMSILVFSIIYLIPGNPAQVILGQRATAESIAEVEQQLGLDQPWYIQYFDYVGSLLQGDLGTSIKTKSAISSEIFPYLMATVELTVVAMIIAIVVGVNAGIISAWLHNSWFDYVAMIFALIGVSMPIFWLGLMEQYIFSVQLDWLPSTGRYDASTVIEPVTHLYVIDTFIQGDFAHFWDIVKHLILPSIALATIPMAIIARITRSSMLEVMNSNYIRTARAKGLSNFWVVYKHSLKNSVIPVLTIIGLQTGLLLGGAILTETIFGWPGIGRYLYDAINYRDYPVIQSGILLIATIFVFINLIVDLLYAAIDPRIKYH</sequence>
<dbReference type="EMBL" id="AVPG01000003">
    <property type="protein sequence ID" value="KGX88142.1"/>
    <property type="molecule type" value="Genomic_DNA"/>
</dbReference>
<evidence type="ECO:0000256" key="6">
    <source>
        <dbReference type="ARBA" id="ARBA00023136"/>
    </source>
</evidence>
<proteinExistence type="inferred from homology"/>
<keyword evidence="2 7" id="KW-0813">Transport</keyword>
<evidence type="ECO:0000313" key="10">
    <source>
        <dbReference type="Proteomes" id="UP000030401"/>
    </source>
</evidence>
<gene>
    <name evidence="9" type="ORF">N784_10385</name>
</gene>
<feature type="domain" description="ABC transmembrane type-1" evidence="8">
    <location>
        <begin position="95"/>
        <end position="324"/>
    </location>
</feature>
<keyword evidence="10" id="KW-1185">Reference proteome</keyword>
<keyword evidence="5 7" id="KW-1133">Transmembrane helix</keyword>
<evidence type="ECO:0000256" key="1">
    <source>
        <dbReference type="ARBA" id="ARBA00004651"/>
    </source>
</evidence>
<evidence type="ECO:0000256" key="2">
    <source>
        <dbReference type="ARBA" id="ARBA00022448"/>
    </source>
</evidence>
<dbReference type="Gene3D" id="1.10.3720.10">
    <property type="entry name" value="MetI-like"/>
    <property type="match status" value="1"/>
</dbReference>
<dbReference type="Pfam" id="PF00528">
    <property type="entry name" value="BPD_transp_1"/>
    <property type="match status" value="1"/>
</dbReference>
<dbReference type="Proteomes" id="UP000030401">
    <property type="component" value="Unassembled WGS sequence"/>
</dbReference>
<feature type="transmembrane region" description="Helical" evidence="7">
    <location>
        <begin position="12"/>
        <end position="30"/>
    </location>
</feature>
<dbReference type="InterPro" id="IPR045621">
    <property type="entry name" value="BPD_transp_1_N"/>
</dbReference>
<dbReference type="InterPro" id="IPR035906">
    <property type="entry name" value="MetI-like_sf"/>
</dbReference>
<dbReference type="AlphaFoldDB" id="A0A0A5HWY2"/>